<comment type="caution">
    <text evidence="5">The sequence shown here is derived from an EMBL/GenBank/DDBJ whole genome shotgun (WGS) entry which is preliminary data.</text>
</comment>
<evidence type="ECO:0000313" key="5">
    <source>
        <dbReference type="EMBL" id="RBW71356.1"/>
    </source>
</evidence>
<proteinExistence type="evidence at transcript level"/>
<keyword evidence="6" id="KW-1185">Reference proteome</keyword>
<comment type="similarity">
    <text evidence="2 4">Belongs to the SspH family.</text>
</comment>
<name>A0A366Y0I3_9BACI</name>
<evidence type="ECO:0000256" key="3">
    <source>
        <dbReference type="ARBA" id="ARBA00022969"/>
    </source>
</evidence>
<dbReference type="HAMAP" id="MF_00667">
    <property type="entry name" value="SspH"/>
    <property type="match status" value="1"/>
</dbReference>
<reference evidence="5 6" key="1">
    <citation type="submission" date="2018-07" db="EMBL/GenBank/DDBJ databases">
        <title>Lottiidibacillus patelloidae gen. nov., sp. nov., isolated from the intestinal tract of a marine limpet and the reclassification of B. taeanensis BH030017T, B. algicola KMM 3737T and B. hwajinpoensis SW-72T as genus Lottiidibacillus.</title>
        <authorList>
            <person name="Liu R."/>
            <person name="Huang Z."/>
        </authorList>
    </citation>
    <scope>NUCLEOTIDE SEQUENCE [LARGE SCALE GENOMIC DNA]</scope>
    <source>
        <strain evidence="5 6">BH030017</strain>
    </source>
</reference>
<protein>
    <recommendedName>
        <fullName evidence="4">Small, acid-soluble spore protein H</fullName>
        <shortName evidence="4">SASP H</shortName>
    </recommendedName>
</protein>
<keyword evidence="3 4" id="KW-0749">Sporulation</keyword>
<dbReference type="Pfam" id="PF08141">
    <property type="entry name" value="SspH"/>
    <property type="match status" value="1"/>
</dbReference>
<dbReference type="NCBIfam" id="TIGR02861">
    <property type="entry name" value="SASP_H"/>
    <property type="match status" value="1"/>
</dbReference>
<dbReference type="EMBL" id="QOCW01000001">
    <property type="protein sequence ID" value="RBW71356.1"/>
    <property type="molecule type" value="Genomic_DNA"/>
</dbReference>
<evidence type="ECO:0000256" key="2">
    <source>
        <dbReference type="ARBA" id="ARBA00006573"/>
    </source>
</evidence>
<evidence type="ECO:0000313" key="6">
    <source>
        <dbReference type="Proteomes" id="UP000253314"/>
    </source>
</evidence>
<evidence type="ECO:0000256" key="4">
    <source>
        <dbReference type="HAMAP-Rule" id="MF_00667"/>
    </source>
</evidence>
<comment type="subcellular location">
    <subcellularLocation>
        <location evidence="1 4">Spore core</location>
    </subcellularLocation>
</comment>
<dbReference type="Proteomes" id="UP000253314">
    <property type="component" value="Unassembled WGS sequence"/>
</dbReference>
<gene>
    <name evidence="4" type="primary">sspH</name>
    <name evidence="5" type="ORF">DS031_00980</name>
</gene>
<dbReference type="RefSeq" id="WP_113804060.1">
    <property type="nucleotide sequence ID" value="NZ_QOCW01000001.1"/>
</dbReference>
<dbReference type="InterPro" id="IPR012610">
    <property type="entry name" value="SASP_SspH"/>
</dbReference>
<evidence type="ECO:0000256" key="1">
    <source>
        <dbReference type="ARBA" id="ARBA00004288"/>
    </source>
</evidence>
<dbReference type="GO" id="GO:0030435">
    <property type="term" value="P:sporulation resulting in formation of a cellular spore"/>
    <property type="evidence" value="ECO:0007669"/>
    <property type="project" value="UniProtKB-KW"/>
</dbReference>
<sequence>MDIHRAKQIIASPKEIDVTYHGVSIWMKNCNEQNESVSVYEKANPGNIRVVPAAELEEQV</sequence>
<organism evidence="5 6">
    <name type="scientific">Bacillus taeanensis</name>
    <dbReference type="NCBI Taxonomy" id="273032"/>
    <lineage>
        <taxon>Bacteria</taxon>
        <taxon>Bacillati</taxon>
        <taxon>Bacillota</taxon>
        <taxon>Bacilli</taxon>
        <taxon>Bacillales</taxon>
        <taxon>Bacillaceae</taxon>
        <taxon>Bacillus</taxon>
    </lineage>
</organism>
<dbReference type="GO" id="GO:0030436">
    <property type="term" value="P:asexual sporulation"/>
    <property type="evidence" value="ECO:0007669"/>
    <property type="project" value="UniProtKB-UniRule"/>
</dbReference>
<comment type="induction">
    <text evidence="4">Expressed only in the forespore compartment of sporulating cells.</text>
</comment>
<dbReference type="AlphaFoldDB" id="A0A366Y0I3"/>
<dbReference type="GO" id="GO:0042601">
    <property type="term" value="C:endospore-forming forespore"/>
    <property type="evidence" value="ECO:0007669"/>
    <property type="project" value="InterPro"/>
</dbReference>
<accession>A0A366Y0I3</accession>
<dbReference type="OrthoDB" id="2721675at2"/>